<gene>
    <name evidence="2" type="ORF">CFP56_016014</name>
</gene>
<keyword evidence="3" id="KW-1185">Reference proteome</keyword>
<feature type="chain" id="PRO_5043586848" evidence="1">
    <location>
        <begin position="23"/>
        <end position="87"/>
    </location>
</feature>
<keyword evidence="1" id="KW-0732">Signal</keyword>
<name>A0AAW0KN68_QUESU</name>
<evidence type="ECO:0000256" key="1">
    <source>
        <dbReference type="SAM" id="SignalP"/>
    </source>
</evidence>
<dbReference type="PROSITE" id="PS51257">
    <property type="entry name" value="PROKAR_LIPOPROTEIN"/>
    <property type="match status" value="1"/>
</dbReference>
<dbReference type="AlphaFoldDB" id="A0AAW0KN68"/>
<reference evidence="2 3" key="1">
    <citation type="journal article" date="2018" name="Sci. Data">
        <title>The draft genome sequence of cork oak.</title>
        <authorList>
            <person name="Ramos A.M."/>
            <person name="Usie A."/>
            <person name="Barbosa P."/>
            <person name="Barros P.M."/>
            <person name="Capote T."/>
            <person name="Chaves I."/>
            <person name="Simoes F."/>
            <person name="Abreu I."/>
            <person name="Carrasquinho I."/>
            <person name="Faro C."/>
            <person name="Guimaraes J.B."/>
            <person name="Mendonca D."/>
            <person name="Nobrega F."/>
            <person name="Rodrigues L."/>
            <person name="Saibo N.J.M."/>
            <person name="Varela M.C."/>
            <person name="Egas C."/>
            <person name="Matos J."/>
            <person name="Miguel C.M."/>
            <person name="Oliveira M.M."/>
            <person name="Ricardo C.P."/>
            <person name="Goncalves S."/>
        </authorList>
    </citation>
    <scope>NUCLEOTIDE SEQUENCE [LARGE SCALE GENOMIC DNA]</scope>
    <source>
        <strain evidence="3">cv. HL8</strain>
    </source>
</reference>
<evidence type="ECO:0000313" key="3">
    <source>
        <dbReference type="Proteomes" id="UP000237347"/>
    </source>
</evidence>
<dbReference type="EMBL" id="PKMF04000250">
    <property type="protein sequence ID" value="KAK7840995.1"/>
    <property type="molecule type" value="Genomic_DNA"/>
</dbReference>
<accession>A0AAW0KN68</accession>
<comment type="caution">
    <text evidence="2">The sequence shown here is derived from an EMBL/GenBank/DDBJ whole genome shotgun (WGS) entry which is preliminary data.</text>
</comment>
<sequence>MGNTTFKMAFLLVLLAFAACLSLSMMASAAATGKGDRCSSDADCKKVQCGSGLIPYCLSGACDCIHIIAHALTREQATTVEANSSNN</sequence>
<feature type="signal peptide" evidence="1">
    <location>
        <begin position="1"/>
        <end position="22"/>
    </location>
</feature>
<protein>
    <submittedName>
        <fullName evidence="2">Uncharacterized protein</fullName>
    </submittedName>
</protein>
<evidence type="ECO:0000313" key="2">
    <source>
        <dbReference type="EMBL" id="KAK7840995.1"/>
    </source>
</evidence>
<organism evidence="2 3">
    <name type="scientific">Quercus suber</name>
    <name type="common">Cork oak</name>
    <dbReference type="NCBI Taxonomy" id="58331"/>
    <lineage>
        <taxon>Eukaryota</taxon>
        <taxon>Viridiplantae</taxon>
        <taxon>Streptophyta</taxon>
        <taxon>Embryophyta</taxon>
        <taxon>Tracheophyta</taxon>
        <taxon>Spermatophyta</taxon>
        <taxon>Magnoliopsida</taxon>
        <taxon>eudicotyledons</taxon>
        <taxon>Gunneridae</taxon>
        <taxon>Pentapetalae</taxon>
        <taxon>rosids</taxon>
        <taxon>fabids</taxon>
        <taxon>Fagales</taxon>
        <taxon>Fagaceae</taxon>
        <taxon>Quercus</taxon>
    </lineage>
</organism>
<proteinExistence type="predicted"/>
<dbReference type="Proteomes" id="UP000237347">
    <property type="component" value="Unassembled WGS sequence"/>
</dbReference>